<dbReference type="SUPFAM" id="SSF49785">
    <property type="entry name" value="Galactose-binding domain-like"/>
    <property type="match status" value="1"/>
</dbReference>
<evidence type="ECO:0000259" key="3">
    <source>
        <dbReference type="PROSITE" id="PS51175"/>
    </source>
</evidence>
<dbReference type="Pfam" id="PF03422">
    <property type="entry name" value="CBM_6"/>
    <property type="match status" value="1"/>
</dbReference>
<evidence type="ECO:0000256" key="1">
    <source>
        <dbReference type="ARBA" id="ARBA00022729"/>
    </source>
</evidence>
<dbReference type="InterPro" id="IPR029010">
    <property type="entry name" value="ThuA-like"/>
</dbReference>
<dbReference type="Pfam" id="PF06283">
    <property type="entry name" value="ThuA"/>
    <property type="match status" value="1"/>
</dbReference>
<feature type="domain" description="CBM6" evidence="3">
    <location>
        <begin position="285"/>
        <end position="404"/>
    </location>
</feature>
<feature type="chain" id="PRO_5015107503" evidence="2">
    <location>
        <begin position="32"/>
        <end position="639"/>
    </location>
</feature>
<dbReference type="NCBIfam" id="TIGR04183">
    <property type="entry name" value="Por_Secre_tail"/>
    <property type="match status" value="1"/>
</dbReference>
<dbReference type="Gene3D" id="2.80.10.50">
    <property type="match status" value="1"/>
</dbReference>
<comment type="caution">
    <text evidence="4">The sequence shown here is derived from an EMBL/GenBank/DDBJ whole genome shotgun (WGS) entry which is preliminary data.</text>
</comment>
<accession>A0A2P8G0L6</accession>
<evidence type="ECO:0000313" key="4">
    <source>
        <dbReference type="EMBL" id="PSL27509.1"/>
    </source>
</evidence>
<dbReference type="CDD" id="cd04080">
    <property type="entry name" value="CBM6_cellulase-like"/>
    <property type="match status" value="1"/>
</dbReference>
<evidence type="ECO:0000313" key="5">
    <source>
        <dbReference type="Proteomes" id="UP000240978"/>
    </source>
</evidence>
<dbReference type="InterPro" id="IPR006584">
    <property type="entry name" value="Cellulose-bd_IV"/>
</dbReference>
<keyword evidence="5" id="KW-1185">Reference proteome</keyword>
<gene>
    <name evidence="4" type="ORF">CLV42_10941</name>
</gene>
<feature type="signal peptide" evidence="2">
    <location>
        <begin position="1"/>
        <end position="31"/>
    </location>
</feature>
<dbReference type="PROSITE" id="PS51175">
    <property type="entry name" value="CBM6"/>
    <property type="match status" value="1"/>
</dbReference>
<name>A0A2P8G0L6_9BACT</name>
<dbReference type="SMART" id="SM00606">
    <property type="entry name" value="CBD_IV"/>
    <property type="match status" value="1"/>
</dbReference>
<reference evidence="4 5" key="1">
    <citation type="submission" date="2018-03" db="EMBL/GenBank/DDBJ databases">
        <title>Genomic Encyclopedia of Archaeal and Bacterial Type Strains, Phase II (KMG-II): from individual species to whole genera.</title>
        <authorList>
            <person name="Goeker M."/>
        </authorList>
    </citation>
    <scope>NUCLEOTIDE SEQUENCE [LARGE SCALE GENOMIC DNA]</scope>
    <source>
        <strain evidence="4 5">DSM 18107</strain>
    </source>
</reference>
<dbReference type="Proteomes" id="UP000240978">
    <property type="component" value="Unassembled WGS sequence"/>
</dbReference>
<dbReference type="InterPro" id="IPR026444">
    <property type="entry name" value="Secre_tail"/>
</dbReference>
<evidence type="ECO:0000256" key="2">
    <source>
        <dbReference type="SAM" id="SignalP"/>
    </source>
</evidence>
<dbReference type="InterPro" id="IPR005084">
    <property type="entry name" value="CBM6"/>
</dbReference>
<dbReference type="Gene3D" id="3.40.50.880">
    <property type="match status" value="1"/>
</dbReference>
<organism evidence="4 5">
    <name type="scientific">Chitinophaga ginsengisoli</name>
    <dbReference type="NCBI Taxonomy" id="363837"/>
    <lineage>
        <taxon>Bacteria</taxon>
        <taxon>Pseudomonadati</taxon>
        <taxon>Bacteroidota</taxon>
        <taxon>Chitinophagia</taxon>
        <taxon>Chitinophagales</taxon>
        <taxon>Chitinophagaceae</taxon>
        <taxon>Chitinophaga</taxon>
    </lineage>
</organism>
<dbReference type="SUPFAM" id="SSF50405">
    <property type="entry name" value="Actin-crosslinking proteins"/>
    <property type="match status" value="1"/>
</dbReference>
<dbReference type="EMBL" id="PYGK01000009">
    <property type="protein sequence ID" value="PSL27509.1"/>
    <property type="molecule type" value="Genomic_DNA"/>
</dbReference>
<dbReference type="CDD" id="cd23342">
    <property type="entry name" value="beta-trefoil_FSCN_ZgPorA-like"/>
    <property type="match status" value="1"/>
</dbReference>
<sequence length="639" mass="69964">MTTCNFHYKRVMRMFALFVMLLLSAAFHVQAQTPRFKVIAFYHGTYDAAHIAFCKEANQWFPAIAAQYNFSYEATTNWSNLNPSFLSQYQVVLFLDDSPTDPAQRSAFQQYMQNGGGWMGFHVSAYTDNAAGWSWYYNTFLGSGNFQTNTWGPTSATLRVEDNTHPSTKRLPTTYTSAVSEWYSWSNDLRNNSNIKILTSVDPVSFPLGTDPNQSWYSGYYPIMWTNKNYKMLYANFGHDAMNYSTNTATSSTFASEMQNRFIIDGLLWLGGVDAGPAPAIPIPGTVQAENYTTMSGIQTEATTDAGGGLNIGYTDAGDWLDYKVNVQTAGTYNVEFRVASQTAGGAIELRKDGAVLGNVTVPVTGAWQTWTTVNTSVDLAAGEQTLRVQVATAGFNLNWIRFTSASNPPSVIPIGQVITLKGSNGMYVSGENGTKAMTCTRTAPQTWEQFSVLDAGNGKVNLRSMGKFVSSENGTKAMNCNRATAATYEAFDWITNADGTISLRGNNSMYVSSENGEQAMNCNRPTIDGWEKFNFTIVGPVTSAATLAVSAPVESAQPTAGIVYPNPFGTQLNYTLPAKITSHSVAIYDLSGRPVLRAVVKSKQSTYSLNVSSLPRGMYILDISSGTYHQRVKVQKAE</sequence>
<dbReference type="InterPro" id="IPR029062">
    <property type="entry name" value="Class_I_gatase-like"/>
</dbReference>
<dbReference type="GO" id="GO:0030246">
    <property type="term" value="F:carbohydrate binding"/>
    <property type="evidence" value="ECO:0007669"/>
    <property type="project" value="InterPro"/>
</dbReference>
<proteinExistence type="predicted"/>
<dbReference type="SUPFAM" id="SSF52317">
    <property type="entry name" value="Class I glutamine amidotransferase-like"/>
    <property type="match status" value="1"/>
</dbReference>
<dbReference type="InterPro" id="IPR008979">
    <property type="entry name" value="Galactose-bd-like_sf"/>
</dbReference>
<dbReference type="Pfam" id="PF18962">
    <property type="entry name" value="Por_Secre_tail"/>
    <property type="match status" value="1"/>
</dbReference>
<protein>
    <submittedName>
        <fullName evidence="4">Putative secreted protein (Por secretion system target)</fullName>
    </submittedName>
</protein>
<dbReference type="RefSeq" id="WP_211303501.1">
    <property type="nucleotide sequence ID" value="NZ_PYGK01000009.1"/>
</dbReference>
<keyword evidence="1 2" id="KW-0732">Signal</keyword>
<dbReference type="Gene3D" id="2.60.120.260">
    <property type="entry name" value="Galactose-binding domain-like"/>
    <property type="match status" value="1"/>
</dbReference>
<dbReference type="InterPro" id="IPR008999">
    <property type="entry name" value="Actin-crosslinking"/>
</dbReference>
<dbReference type="AlphaFoldDB" id="A0A2P8G0L6"/>